<dbReference type="PANTHER" id="PTHR10434:SF64">
    <property type="entry name" value="1-ACYL-SN-GLYCEROL-3-PHOSPHATE ACYLTRANSFERASE-RELATED"/>
    <property type="match status" value="1"/>
</dbReference>
<dbReference type="Pfam" id="PF01553">
    <property type="entry name" value="Acyltransferase"/>
    <property type="match status" value="1"/>
</dbReference>
<dbReference type="OrthoDB" id="9806880at2"/>
<evidence type="ECO:0000259" key="7">
    <source>
        <dbReference type="SMART" id="SM00563"/>
    </source>
</evidence>
<proteinExistence type="predicted"/>
<keyword evidence="6" id="KW-1133">Transmembrane helix</keyword>
<evidence type="ECO:0000256" key="4">
    <source>
        <dbReference type="ARBA" id="ARBA00023098"/>
    </source>
</evidence>
<gene>
    <name evidence="8" type="ORF">TPSD3_09790</name>
</gene>
<keyword evidence="4" id="KW-0443">Lipid metabolism</keyword>
<sequence>MDSSLSQEIQNYPVRSSKFRLLGRVVLFAMWSMSAVTLHLIIRWLYPHKKLYMPMLWHRGCCWIFGLTIHTEGIVHAQTPILFVSNHVSYLDIIILGGILPGSFISKDDVAAWPLFGALARLQDTLFIERQRHQVCDQLDQMQARLAAGDNLILFPEGTSSEGTEVLPFKSALFKSVERGSPISVWIQPVSITYQKYAGQPMSPEARNGYAWYADMPAVSHMIHMAGLKQASICVTLHPAVRGEDFVNRKTLALHCQTAVAQAVKENLPK</sequence>
<comment type="caution">
    <text evidence="8">The sequence shown here is derived from an EMBL/GenBank/DDBJ whole genome shotgun (WGS) entry which is preliminary data.</text>
</comment>
<comment type="pathway">
    <text evidence="1">Lipid metabolism.</text>
</comment>
<keyword evidence="6" id="KW-0812">Transmembrane</keyword>
<evidence type="ECO:0000256" key="3">
    <source>
        <dbReference type="ARBA" id="ARBA00022679"/>
    </source>
</evidence>
<keyword evidence="6" id="KW-0472">Membrane</keyword>
<organism evidence="8 9">
    <name type="scientific">Thioflexithrix psekupsensis</name>
    <dbReference type="NCBI Taxonomy" id="1570016"/>
    <lineage>
        <taxon>Bacteria</taxon>
        <taxon>Pseudomonadati</taxon>
        <taxon>Pseudomonadota</taxon>
        <taxon>Gammaproteobacteria</taxon>
        <taxon>Thiotrichales</taxon>
        <taxon>Thioflexithrix</taxon>
    </lineage>
</organism>
<evidence type="ECO:0000256" key="1">
    <source>
        <dbReference type="ARBA" id="ARBA00005189"/>
    </source>
</evidence>
<dbReference type="SMART" id="SM00563">
    <property type="entry name" value="PlsC"/>
    <property type="match status" value="1"/>
</dbReference>
<feature type="transmembrane region" description="Helical" evidence="6">
    <location>
        <begin position="21"/>
        <end position="46"/>
    </location>
</feature>
<dbReference type="InterPro" id="IPR002123">
    <property type="entry name" value="Plipid/glycerol_acylTrfase"/>
</dbReference>
<dbReference type="AlphaFoldDB" id="A0A251X928"/>
<evidence type="ECO:0000256" key="6">
    <source>
        <dbReference type="SAM" id="Phobius"/>
    </source>
</evidence>
<dbReference type="GO" id="GO:0003841">
    <property type="term" value="F:1-acylglycerol-3-phosphate O-acyltransferase activity"/>
    <property type="evidence" value="ECO:0007669"/>
    <property type="project" value="TreeGrafter"/>
</dbReference>
<feature type="domain" description="Phospholipid/glycerol acyltransferase" evidence="7">
    <location>
        <begin position="81"/>
        <end position="195"/>
    </location>
</feature>
<keyword evidence="9" id="KW-1185">Reference proteome</keyword>
<dbReference type="SUPFAM" id="SSF69593">
    <property type="entry name" value="Glycerol-3-phosphate (1)-acyltransferase"/>
    <property type="match status" value="1"/>
</dbReference>
<dbReference type="CDD" id="cd07989">
    <property type="entry name" value="LPLAT_AGPAT-like"/>
    <property type="match status" value="1"/>
</dbReference>
<dbReference type="Proteomes" id="UP000194798">
    <property type="component" value="Unassembled WGS sequence"/>
</dbReference>
<evidence type="ECO:0000313" key="8">
    <source>
        <dbReference type="EMBL" id="OUD14569.1"/>
    </source>
</evidence>
<evidence type="ECO:0000256" key="5">
    <source>
        <dbReference type="ARBA" id="ARBA00023315"/>
    </source>
</evidence>
<keyword evidence="5" id="KW-0012">Acyltransferase</keyword>
<reference evidence="8 9" key="1">
    <citation type="submission" date="2016-12" db="EMBL/GenBank/DDBJ databases">
        <title>Thioflexothrix psekupsii D3 genome sequencing and assembly.</title>
        <authorList>
            <person name="Fomenkov A."/>
            <person name="Vincze T."/>
            <person name="Grabovich M."/>
            <person name="Anton B.P."/>
            <person name="Dubinina G."/>
            <person name="Orlova M."/>
            <person name="Belousova E."/>
            <person name="Roberts R.J."/>
        </authorList>
    </citation>
    <scope>NUCLEOTIDE SEQUENCE [LARGE SCALE GENOMIC DNA]</scope>
    <source>
        <strain evidence="8">D3</strain>
    </source>
</reference>
<protein>
    <recommendedName>
        <fullName evidence="7">Phospholipid/glycerol acyltransferase domain-containing protein</fullName>
    </recommendedName>
</protein>
<keyword evidence="2" id="KW-0444">Lipid biosynthesis</keyword>
<accession>A0A251X928</accession>
<name>A0A251X928_9GAMM</name>
<dbReference type="GO" id="GO:0006654">
    <property type="term" value="P:phosphatidic acid biosynthetic process"/>
    <property type="evidence" value="ECO:0007669"/>
    <property type="project" value="TreeGrafter"/>
</dbReference>
<dbReference type="EMBL" id="MSLT01000012">
    <property type="protein sequence ID" value="OUD14569.1"/>
    <property type="molecule type" value="Genomic_DNA"/>
</dbReference>
<evidence type="ECO:0000313" key="9">
    <source>
        <dbReference type="Proteomes" id="UP000194798"/>
    </source>
</evidence>
<dbReference type="PANTHER" id="PTHR10434">
    <property type="entry name" value="1-ACYL-SN-GLYCEROL-3-PHOSPHATE ACYLTRANSFERASE"/>
    <property type="match status" value="1"/>
</dbReference>
<evidence type="ECO:0000256" key="2">
    <source>
        <dbReference type="ARBA" id="ARBA00022516"/>
    </source>
</evidence>
<keyword evidence="3" id="KW-0808">Transferase</keyword>